<dbReference type="AlphaFoldDB" id="A0A494XSL3"/>
<dbReference type="SUPFAM" id="SSF46689">
    <property type="entry name" value="Homeodomain-like"/>
    <property type="match status" value="2"/>
</dbReference>
<feature type="compositionally biased region" description="Low complexity" evidence="4">
    <location>
        <begin position="320"/>
        <end position="337"/>
    </location>
</feature>
<sequence>MKPAYEHVEFGDHCSVRVYHRRLPRIPFEWHHHPEYELTLTLNSQGKRYIGDSIGEYHANDLVLVPPDLPHTWASNRSIDPSAQQVAIVIWFQGEWARRLADCCPEYAALRKLLRRAACGLAFDASASALVQSRLDRLLSDDARRRLAAALDILCDLADAPGDPLASPSSFRQEDRGPTGHEPERFARVLATIETRFAEALRVSDLCDAANVSERSLSRYFEHHIGESVGRYIARIRIGHACRLLSNTVLPVSVIAARSGFPNVANFNRQFKALRKMTPSQFRAQFPRGARQDEAVPELTQRPRSLEHASAPKPARSRAPKPASPSGSAARVRSASALKTRAAAQKPR</sequence>
<dbReference type="Gene3D" id="1.10.10.60">
    <property type="entry name" value="Homeodomain-like"/>
    <property type="match status" value="1"/>
</dbReference>
<dbReference type="OrthoDB" id="9816011at2"/>
<dbReference type="RefSeq" id="WP_121087707.1">
    <property type="nucleotide sequence ID" value="NZ_RBZU01000006.1"/>
</dbReference>
<evidence type="ECO:0000256" key="2">
    <source>
        <dbReference type="ARBA" id="ARBA00023125"/>
    </source>
</evidence>
<dbReference type="SMART" id="SM00342">
    <property type="entry name" value="HTH_ARAC"/>
    <property type="match status" value="1"/>
</dbReference>
<dbReference type="InterPro" id="IPR018060">
    <property type="entry name" value="HTH_AraC"/>
</dbReference>
<dbReference type="InterPro" id="IPR011051">
    <property type="entry name" value="RmlC_Cupin_sf"/>
</dbReference>
<dbReference type="Proteomes" id="UP000270342">
    <property type="component" value="Unassembled WGS sequence"/>
</dbReference>
<accession>A0A494XSL3</accession>
<reference evidence="6 7" key="1">
    <citation type="submission" date="2018-10" db="EMBL/GenBank/DDBJ databases">
        <title>Robbsia sp. DHC34, isolated from soil.</title>
        <authorList>
            <person name="Gao Z.-H."/>
            <person name="Qiu L.-H."/>
        </authorList>
    </citation>
    <scope>NUCLEOTIDE SEQUENCE [LARGE SCALE GENOMIC DNA]</scope>
    <source>
        <strain evidence="6 7">DHC34</strain>
    </source>
</reference>
<evidence type="ECO:0000313" key="7">
    <source>
        <dbReference type="Proteomes" id="UP000270342"/>
    </source>
</evidence>
<feature type="region of interest" description="Disordered" evidence="4">
    <location>
        <begin position="282"/>
        <end position="348"/>
    </location>
</feature>
<evidence type="ECO:0000313" key="6">
    <source>
        <dbReference type="EMBL" id="RKP53632.1"/>
    </source>
</evidence>
<evidence type="ECO:0000259" key="5">
    <source>
        <dbReference type="PROSITE" id="PS01124"/>
    </source>
</evidence>
<protein>
    <submittedName>
        <fullName evidence="6">AraC family transcriptional regulator</fullName>
    </submittedName>
</protein>
<name>A0A494XSL3_9BURK</name>
<dbReference type="PANTHER" id="PTHR43280:SF27">
    <property type="entry name" value="TRANSCRIPTIONAL REGULATOR MTLR"/>
    <property type="match status" value="1"/>
</dbReference>
<dbReference type="GO" id="GO:0043565">
    <property type="term" value="F:sequence-specific DNA binding"/>
    <property type="evidence" value="ECO:0007669"/>
    <property type="project" value="InterPro"/>
</dbReference>
<dbReference type="Pfam" id="PF12833">
    <property type="entry name" value="HTH_18"/>
    <property type="match status" value="1"/>
</dbReference>
<evidence type="ECO:0000256" key="3">
    <source>
        <dbReference type="ARBA" id="ARBA00023163"/>
    </source>
</evidence>
<dbReference type="PROSITE" id="PS00041">
    <property type="entry name" value="HTH_ARAC_FAMILY_1"/>
    <property type="match status" value="1"/>
</dbReference>
<dbReference type="Gene3D" id="2.60.120.10">
    <property type="entry name" value="Jelly Rolls"/>
    <property type="match status" value="1"/>
</dbReference>
<dbReference type="PANTHER" id="PTHR43280">
    <property type="entry name" value="ARAC-FAMILY TRANSCRIPTIONAL REGULATOR"/>
    <property type="match status" value="1"/>
</dbReference>
<dbReference type="Pfam" id="PF02311">
    <property type="entry name" value="AraC_binding"/>
    <property type="match status" value="1"/>
</dbReference>
<keyword evidence="3" id="KW-0804">Transcription</keyword>
<dbReference type="InterPro" id="IPR003313">
    <property type="entry name" value="AraC-bd"/>
</dbReference>
<evidence type="ECO:0000256" key="4">
    <source>
        <dbReference type="SAM" id="MobiDB-lite"/>
    </source>
</evidence>
<keyword evidence="1" id="KW-0805">Transcription regulation</keyword>
<dbReference type="InterPro" id="IPR009057">
    <property type="entry name" value="Homeodomain-like_sf"/>
</dbReference>
<dbReference type="EMBL" id="RBZU01000006">
    <property type="protein sequence ID" value="RKP53632.1"/>
    <property type="molecule type" value="Genomic_DNA"/>
</dbReference>
<evidence type="ECO:0000256" key="1">
    <source>
        <dbReference type="ARBA" id="ARBA00023015"/>
    </source>
</evidence>
<gene>
    <name evidence="6" type="ORF">D7S86_15270</name>
</gene>
<dbReference type="PROSITE" id="PS01124">
    <property type="entry name" value="HTH_ARAC_FAMILY_2"/>
    <property type="match status" value="1"/>
</dbReference>
<keyword evidence="2" id="KW-0238">DNA-binding</keyword>
<dbReference type="InterPro" id="IPR018062">
    <property type="entry name" value="HTH_AraC-typ_CS"/>
</dbReference>
<organism evidence="6 7">
    <name type="scientific">Pararobbsia silviterrae</name>
    <dbReference type="NCBI Taxonomy" id="1792498"/>
    <lineage>
        <taxon>Bacteria</taxon>
        <taxon>Pseudomonadati</taxon>
        <taxon>Pseudomonadota</taxon>
        <taxon>Betaproteobacteria</taxon>
        <taxon>Burkholderiales</taxon>
        <taxon>Burkholderiaceae</taxon>
        <taxon>Pararobbsia</taxon>
    </lineage>
</organism>
<dbReference type="InterPro" id="IPR014710">
    <property type="entry name" value="RmlC-like_jellyroll"/>
</dbReference>
<comment type="caution">
    <text evidence="6">The sequence shown here is derived from an EMBL/GenBank/DDBJ whole genome shotgun (WGS) entry which is preliminary data.</text>
</comment>
<dbReference type="CDD" id="cd06976">
    <property type="entry name" value="cupin_MtlR-like_N"/>
    <property type="match status" value="1"/>
</dbReference>
<keyword evidence="7" id="KW-1185">Reference proteome</keyword>
<dbReference type="GO" id="GO:0003700">
    <property type="term" value="F:DNA-binding transcription factor activity"/>
    <property type="evidence" value="ECO:0007669"/>
    <property type="project" value="InterPro"/>
</dbReference>
<proteinExistence type="predicted"/>
<feature type="domain" description="HTH araC/xylS-type" evidence="5">
    <location>
        <begin position="187"/>
        <end position="285"/>
    </location>
</feature>
<dbReference type="SUPFAM" id="SSF51182">
    <property type="entry name" value="RmlC-like cupins"/>
    <property type="match status" value="1"/>
</dbReference>